<feature type="compositionally biased region" description="Acidic residues" evidence="1">
    <location>
        <begin position="1016"/>
        <end position="1030"/>
    </location>
</feature>
<feature type="compositionally biased region" description="Basic and acidic residues" evidence="1">
    <location>
        <begin position="179"/>
        <end position="196"/>
    </location>
</feature>
<dbReference type="InterPro" id="IPR013943">
    <property type="entry name" value="Pet127"/>
</dbReference>
<proteinExistence type="predicted"/>
<accession>A0ABR4BDF5</accession>
<protein>
    <submittedName>
        <fullName evidence="2">Uncharacterized protein</fullName>
    </submittedName>
</protein>
<feature type="region of interest" description="Disordered" evidence="1">
    <location>
        <begin position="857"/>
        <end position="1080"/>
    </location>
</feature>
<dbReference type="EMBL" id="JBHFEH010000012">
    <property type="protein sequence ID" value="KAL2055071.1"/>
    <property type="molecule type" value="Genomic_DNA"/>
</dbReference>
<gene>
    <name evidence="2" type="ORF">ABVK25_004409</name>
</gene>
<feature type="compositionally biased region" description="Basic and acidic residues" evidence="1">
    <location>
        <begin position="247"/>
        <end position="260"/>
    </location>
</feature>
<feature type="compositionally biased region" description="Acidic residues" evidence="1">
    <location>
        <begin position="918"/>
        <end position="1004"/>
    </location>
</feature>
<feature type="region of interest" description="Disordered" evidence="1">
    <location>
        <begin position="1188"/>
        <end position="1219"/>
    </location>
</feature>
<feature type="compositionally biased region" description="Low complexity" evidence="1">
    <location>
        <begin position="109"/>
        <end position="121"/>
    </location>
</feature>
<feature type="compositionally biased region" description="Basic and acidic residues" evidence="1">
    <location>
        <begin position="147"/>
        <end position="165"/>
    </location>
</feature>
<feature type="compositionally biased region" description="Basic and acidic residues" evidence="1">
    <location>
        <begin position="1189"/>
        <end position="1198"/>
    </location>
</feature>
<organism evidence="2 3">
    <name type="scientific">Lepraria finkii</name>
    <dbReference type="NCBI Taxonomy" id="1340010"/>
    <lineage>
        <taxon>Eukaryota</taxon>
        <taxon>Fungi</taxon>
        <taxon>Dikarya</taxon>
        <taxon>Ascomycota</taxon>
        <taxon>Pezizomycotina</taxon>
        <taxon>Lecanoromycetes</taxon>
        <taxon>OSLEUM clade</taxon>
        <taxon>Lecanoromycetidae</taxon>
        <taxon>Lecanorales</taxon>
        <taxon>Lecanorineae</taxon>
        <taxon>Stereocaulaceae</taxon>
        <taxon>Lepraria</taxon>
    </lineage>
</organism>
<feature type="compositionally biased region" description="Basic residues" evidence="1">
    <location>
        <begin position="285"/>
        <end position="297"/>
    </location>
</feature>
<feature type="compositionally biased region" description="Basic and acidic residues" evidence="1">
    <location>
        <begin position="1037"/>
        <end position="1057"/>
    </location>
</feature>
<feature type="compositionally biased region" description="Basic and acidic residues" evidence="1">
    <location>
        <begin position="857"/>
        <end position="871"/>
    </location>
</feature>
<feature type="region of interest" description="Disordered" evidence="1">
    <location>
        <begin position="37"/>
        <end position="309"/>
    </location>
</feature>
<dbReference type="Proteomes" id="UP001590951">
    <property type="component" value="Unassembled WGS sequence"/>
</dbReference>
<name>A0ABR4BDF5_9LECA</name>
<evidence type="ECO:0000313" key="3">
    <source>
        <dbReference type="Proteomes" id="UP001590951"/>
    </source>
</evidence>
<sequence>MSVRIARGALAPNQGYVCLSCRLQSIGTERRRTRRYQYTISGDSNGVKSAPGEPPKETEKDGSPVARRGFRDMIRGFMLKNDPAGSKTKGSENGNIQDPKAEPKGAENPSSAKSKPPTSSTDLTQQKLQQKFAAQRREQMLAIQADKTSKAGGDEDTPKEPKESPNQHVAAPCPSKPKNKLEKNHGKGHLPGESRRTFVARMIAEQKLPTVRKNESTAQSASLKDLQREMAEKAEASPVERSLVKKLAGEPTEKNVEENIVKIVEPNTPSSPPQPKGGGEESKKARISSQKKAKSKSKAQDNVQKNGLTEAERKAKLAVQLDPILRRADGKGLNIRLIQKHPSKDNLIKKHAVGLDLRTRKHHSGSLENSKSLDISKFIAKQGAVPRTFKDGGSSKQRKPTSNISDVSSFDSLQTVLNGKGKRSKTDIEKADASKLEILPIEINQAPVPRLSYGLERVLFNPGVYQLQDPRSRVYNFDPYLQKIMPVAEFDFNALKEYITSSKDESLKRIAKKHGKRYVGSTSSMTAALAHFHFLLSQWRPINTSMLSKSFPAHLSSFTQLQRAPSAIFLRWKDGSYAIDADKQFDSANVLSMLGKSMEKLFTLSTEDYERYRKSSPGQVTGEEILEPETFHYSTMGDFLMRSQLDAHDSRLPGTGMFDLKTRAVVSIRMDVTRYEHGLGYQIKSRQGEWESYEREYYDMIRAAFLKYSMQVRMGRMDGIFVAFHNIERIFGFQYISLPEMDSTVHGQWDTSIGDQEFKLSLNLLNKILDKATQKFPETSIRLHFETRDASTPFMYIFAEPVTEQQVAEIQSQNEAKIEAFNRNILGLHRGEEVDSQDTEEDDSKWDNIQADVQEAMDKDELSVNDPSKEQDAEDEEVEDSELGSEEQGVFEEGSLNADKNNAHDSEDTSATATGSESNEENGEDDKDAIDEVESDEGVEEQDQEQDEEVDQELTEEEQGNENSDEAEEIRENEESEENMGDDSDVEELVGEEESIGVSEDESQGSEQSTVATSEDVIEVEDIAEAEDKEESLLDATTDHEATEDHTKAVSEAKSKGEYVPPMPGAEEEEFPTEADQPFLDSITEELAEADDASSPGQDILAMTLTVRNKVNGKFVLRPERLTAQDNWSIEYSLVEVSSQRRARALYEACQLRRKKRLDTPEVPEEEEVLNQYLLRLRELSAKGKKWRARMDKEDRKKPMQILGKEIAQSSGEGGVEGL</sequence>
<feature type="compositionally biased region" description="Acidic residues" evidence="1">
    <location>
        <begin position="872"/>
        <end position="885"/>
    </location>
</feature>
<feature type="compositionally biased region" description="Polar residues" evidence="1">
    <location>
        <begin position="37"/>
        <end position="47"/>
    </location>
</feature>
<feature type="region of interest" description="Disordered" evidence="1">
    <location>
        <begin position="386"/>
        <end position="405"/>
    </location>
</feature>
<reference evidence="2 3" key="1">
    <citation type="submission" date="2024-09" db="EMBL/GenBank/DDBJ databases">
        <title>Rethinking Asexuality: The Enigmatic Case of Functional Sexual Genes in Lepraria (Stereocaulaceae).</title>
        <authorList>
            <person name="Doellman M."/>
            <person name="Sun Y."/>
            <person name="Barcenas-Pena A."/>
            <person name="Lumbsch H.T."/>
            <person name="Grewe F."/>
        </authorList>
    </citation>
    <scope>NUCLEOTIDE SEQUENCE [LARGE SCALE GENOMIC DNA]</scope>
    <source>
        <strain evidence="2 3">Grewe 0041</strain>
    </source>
</reference>
<comment type="caution">
    <text evidence="2">The sequence shown here is derived from an EMBL/GenBank/DDBJ whole genome shotgun (WGS) entry which is preliminary data.</text>
</comment>
<feature type="compositionally biased region" description="Basic and acidic residues" evidence="1">
    <location>
        <begin position="225"/>
        <end position="235"/>
    </location>
</feature>
<evidence type="ECO:0000313" key="2">
    <source>
        <dbReference type="EMBL" id="KAL2055071.1"/>
    </source>
</evidence>
<dbReference type="PANTHER" id="PTHR31014:SF0">
    <property type="entry name" value="MITOCHONDRIAL TRANSLATION SYSTEM COMPONENT PET127-RELATED"/>
    <property type="match status" value="1"/>
</dbReference>
<evidence type="ECO:0000256" key="1">
    <source>
        <dbReference type="SAM" id="MobiDB-lite"/>
    </source>
</evidence>
<keyword evidence="3" id="KW-1185">Reference proteome</keyword>
<dbReference type="PANTHER" id="PTHR31014">
    <property type="entry name" value="MITOCHONDRIAL TRANSLATION SYSTEM COMPONENT PET127-RELATED"/>
    <property type="match status" value="1"/>
</dbReference>
<dbReference type="Pfam" id="PF08634">
    <property type="entry name" value="Pet127"/>
    <property type="match status" value="1"/>
</dbReference>